<accession>A0A2M9CVI7</accession>
<name>A0A2M9CVI7_9BACT</name>
<evidence type="ECO:0000313" key="2">
    <source>
        <dbReference type="Proteomes" id="UP000230000"/>
    </source>
</evidence>
<dbReference type="Pfam" id="PF12244">
    <property type="entry name" value="DUF3606"/>
    <property type="match status" value="1"/>
</dbReference>
<dbReference type="EMBL" id="PGFG01000001">
    <property type="protein sequence ID" value="PJJ75921.1"/>
    <property type="molecule type" value="Genomic_DNA"/>
</dbReference>
<evidence type="ECO:0000313" key="1">
    <source>
        <dbReference type="EMBL" id="PJJ75921.1"/>
    </source>
</evidence>
<reference evidence="1 2" key="1">
    <citation type="submission" date="2017-11" db="EMBL/GenBank/DDBJ databases">
        <title>Genomic Encyclopedia of Archaeal and Bacterial Type Strains, Phase II (KMG-II): From Individual Species to Whole Genera.</title>
        <authorList>
            <person name="Goeker M."/>
        </authorList>
    </citation>
    <scope>NUCLEOTIDE SEQUENCE [LARGE SCALE GENOMIC DNA]</scope>
    <source>
        <strain evidence="1 2">DSM 27268</strain>
    </source>
</reference>
<keyword evidence="2" id="KW-1185">Reference proteome</keyword>
<organism evidence="1 2">
    <name type="scientific">Thermoflavifilum aggregans</name>
    <dbReference type="NCBI Taxonomy" id="454188"/>
    <lineage>
        <taxon>Bacteria</taxon>
        <taxon>Pseudomonadati</taxon>
        <taxon>Bacteroidota</taxon>
        <taxon>Chitinophagia</taxon>
        <taxon>Chitinophagales</taxon>
        <taxon>Chitinophagaceae</taxon>
        <taxon>Thermoflavifilum</taxon>
    </lineage>
</organism>
<dbReference type="AlphaFoldDB" id="A0A2M9CVI7"/>
<dbReference type="Proteomes" id="UP000230000">
    <property type="component" value="Unassembled WGS sequence"/>
</dbReference>
<dbReference type="InterPro" id="IPR022037">
    <property type="entry name" value="DUF3606"/>
</dbReference>
<dbReference type="OrthoDB" id="9847996at2"/>
<dbReference type="RefSeq" id="WP_100314469.1">
    <property type="nucleotide sequence ID" value="NZ_PGFG01000001.1"/>
</dbReference>
<sequence length="75" mass="8626">MERNTVSVTASRDGARIQLDDPLTAAYWLERYRMTREELQATIQVVGSALVAEVEKYICRHPNREFTTPVSSHFI</sequence>
<gene>
    <name evidence="1" type="ORF">BXY57_1515</name>
</gene>
<comment type="caution">
    <text evidence="1">The sequence shown here is derived from an EMBL/GenBank/DDBJ whole genome shotgun (WGS) entry which is preliminary data.</text>
</comment>
<protein>
    <submittedName>
        <fullName evidence="1">Uncharacterized protein DUF3606</fullName>
    </submittedName>
</protein>
<proteinExistence type="predicted"/>